<feature type="domain" description="Response regulatory" evidence="2">
    <location>
        <begin position="7"/>
        <end position="128"/>
    </location>
</feature>
<dbReference type="PROSITE" id="PS50110">
    <property type="entry name" value="RESPONSE_REGULATORY"/>
    <property type="match status" value="1"/>
</dbReference>
<feature type="modified residue" description="4-aspartylphosphate" evidence="1">
    <location>
        <position position="61"/>
    </location>
</feature>
<keyword evidence="4" id="KW-1185">Reference proteome</keyword>
<comment type="caution">
    <text evidence="3">The sequence shown here is derived from an EMBL/GenBank/DDBJ whole genome shotgun (WGS) entry which is preliminary data.</text>
</comment>
<dbReference type="STRING" id="314285.KT71_09457"/>
<dbReference type="CDD" id="cd17557">
    <property type="entry name" value="REC_Rcp-like"/>
    <property type="match status" value="1"/>
</dbReference>
<dbReference type="AlphaFoldDB" id="A4A4X2"/>
<dbReference type="SUPFAM" id="SSF52172">
    <property type="entry name" value="CheY-like"/>
    <property type="match status" value="1"/>
</dbReference>
<dbReference type="HOGENOM" id="CLU_000445_69_17_6"/>
<dbReference type="GO" id="GO:0000160">
    <property type="term" value="P:phosphorelay signal transduction system"/>
    <property type="evidence" value="ECO:0007669"/>
    <property type="project" value="InterPro"/>
</dbReference>
<dbReference type="InterPro" id="IPR011006">
    <property type="entry name" value="CheY-like_superfamily"/>
</dbReference>
<sequence length="138" mass="15711">MTAKQATIFVVEDDDVDFKLLMRAFDKRKIANVVVRAVDGIDALEKLRSGEVSKPFIILLDINMPRMDGQEFLKEIRQDPEHQDTVVFLVTTSKEDEDIRQGFSQHVAGYFLKDNVAGSLDKIVDVINGYWQIVVLPE</sequence>
<evidence type="ECO:0000256" key="1">
    <source>
        <dbReference type="PROSITE-ProRule" id="PRU00169"/>
    </source>
</evidence>
<name>A4A4X2_9GAMM</name>
<evidence type="ECO:0000313" key="4">
    <source>
        <dbReference type="Proteomes" id="UP000019205"/>
    </source>
</evidence>
<dbReference type="Pfam" id="PF00072">
    <property type="entry name" value="Response_reg"/>
    <property type="match status" value="1"/>
</dbReference>
<dbReference type="PANTHER" id="PTHR44520">
    <property type="entry name" value="RESPONSE REGULATOR RCP1-RELATED"/>
    <property type="match status" value="1"/>
</dbReference>
<accession>A4A4X2</accession>
<reference evidence="3 4" key="2">
    <citation type="journal article" date="2009" name="PLoS ONE">
        <title>The photosynthetic apparatus and its regulation in the aerobic gammaproteobacterium Congregibacter litoralis gen. nov., sp. nov.</title>
        <authorList>
            <person name="Spring S."/>
            <person name="Lunsdorf H."/>
            <person name="Fuchs B.M."/>
            <person name="Tindall B.J."/>
        </authorList>
    </citation>
    <scope>NUCLEOTIDE SEQUENCE [LARGE SCALE GENOMIC DNA]</scope>
    <source>
        <strain evidence="3">KT71</strain>
    </source>
</reference>
<dbReference type="EMBL" id="AAOA02000003">
    <property type="protein sequence ID" value="EAQ98843.1"/>
    <property type="molecule type" value="Genomic_DNA"/>
</dbReference>
<evidence type="ECO:0000313" key="3">
    <source>
        <dbReference type="EMBL" id="EAQ98843.1"/>
    </source>
</evidence>
<dbReference type="OrthoDB" id="9796655at2"/>
<dbReference type="PANTHER" id="PTHR44520:SF2">
    <property type="entry name" value="RESPONSE REGULATOR RCP1"/>
    <property type="match status" value="1"/>
</dbReference>
<dbReference type="SMART" id="SM00448">
    <property type="entry name" value="REC"/>
    <property type="match status" value="1"/>
</dbReference>
<gene>
    <name evidence="3" type="ORF">KT71_09457</name>
</gene>
<dbReference type="InterPro" id="IPR001789">
    <property type="entry name" value="Sig_transdc_resp-reg_receiver"/>
</dbReference>
<dbReference type="eggNOG" id="COG2197">
    <property type="taxonomic scope" value="Bacteria"/>
</dbReference>
<proteinExistence type="predicted"/>
<dbReference type="Gene3D" id="3.40.50.2300">
    <property type="match status" value="1"/>
</dbReference>
<evidence type="ECO:0000259" key="2">
    <source>
        <dbReference type="PROSITE" id="PS50110"/>
    </source>
</evidence>
<protein>
    <submittedName>
        <fullName evidence="3">Response regulator</fullName>
    </submittedName>
</protein>
<organism evidence="3 4">
    <name type="scientific">Congregibacter litoralis KT71</name>
    <dbReference type="NCBI Taxonomy" id="314285"/>
    <lineage>
        <taxon>Bacteria</taxon>
        <taxon>Pseudomonadati</taxon>
        <taxon>Pseudomonadota</taxon>
        <taxon>Gammaproteobacteria</taxon>
        <taxon>Cellvibrionales</taxon>
        <taxon>Halieaceae</taxon>
        <taxon>Congregibacter</taxon>
    </lineage>
</organism>
<dbReference type="InterPro" id="IPR052893">
    <property type="entry name" value="TCS_response_regulator"/>
</dbReference>
<keyword evidence="1" id="KW-0597">Phosphoprotein</keyword>
<reference evidence="3 4" key="1">
    <citation type="journal article" date="2007" name="Proc. Natl. Acad. Sci. U.S.A.">
        <title>Characterization of a marine gammaproteobacterium capable of aerobic anoxygenic photosynthesis.</title>
        <authorList>
            <person name="Fuchs B.M."/>
            <person name="Spring S."/>
            <person name="Teeling H."/>
            <person name="Quast C."/>
            <person name="Wulf J."/>
            <person name="Schattenhofer M."/>
            <person name="Yan S."/>
            <person name="Ferriera S."/>
            <person name="Johnson J."/>
            <person name="Glockner F.O."/>
            <person name="Amann R."/>
        </authorList>
    </citation>
    <scope>NUCLEOTIDE SEQUENCE [LARGE SCALE GENOMIC DNA]</scope>
    <source>
        <strain evidence="3">KT71</strain>
    </source>
</reference>
<dbReference type="RefSeq" id="WP_008294322.1">
    <property type="nucleotide sequence ID" value="NZ_CM002299.1"/>
</dbReference>
<dbReference type="Proteomes" id="UP000019205">
    <property type="component" value="Chromosome"/>
</dbReference>